<proteinExistence type="predicted"/>
<feature type="region of interest" description="Disordered" evidence="1">
    <location>
        <begin position="147"/>
        <end position="170"/>
    </location>
</feature>
<accession>A0A8T4IMD5</accession>
<gene>
    <name evidence="2" type="ORF">KDA82_08095</name>
</gene>
<dbReference type="AlphaFoldDB" id="A0A8T4IMD5"/>
<dbReference type="SUPFAM" id="SSF50475">
    <property type="entry name" value="FMN-binding split barrel"/>
    <property type="match status" value="1"/>
</dbReference>
<name>A0A8T4IMD5_9ACTN</name>
<protein>
    <submittedName>
        <fullName evidence="2">Uncharacterized protein</fullName>
    </submittedName>
</protein>
<comment type="caution">
    <text evidence="2">The sequence shown here is derived from an EMBL/GenBank/DDBJ whole genome shotgun (WGS) entry which is preliminary data.</text>
</comment>
<dbReference type="EMBL" id="JAGSMN010000150">
    <property type="protein sequence ID" value="MBR7672975.1"/>
    <property type="molecule type" value="Genomic_DNA"/>
</dbReference>
<evidence type="ECO:0000313" key="3">
    <source>
        <dbReference type="Proteomes" id="UP000675554"/>
    </source>
</evidence>
<evidence type="ECO:0000313" key="2">
    <source>
        <dbReference type="EMBL" id="MBR7672975.1"/>
    </source>
</evidence>
<dbReference type="Gene3D" id="2.30.110.10">
    <property type="entry name" value="Electron Transport, Fmn-binding Protein, Chain A"/>
    <property type="match status" value="1"/>
</dbReference>
<feature type="region of interest" description="Disordered" evidence="1">
    <location>
        <begin position="307"/>
        <end position="332"/>
    </location>
</feature>
<organism evidence="2 3">
    <name type="scientific">Streptomyces daliensis</name>
    <dbReference type="NCBI Taxonomy" id="299421"/>
    <lineage>
        <taxon>Bacteria</taxon>
        <taxon>Bacillati</taxon>
        <taxon>Actinomycetota</taxon>
        <taxon>Actinomycetes</taxon>
        <taxon>Kitasatosporales</taxon>
        <taxon>Streptomycetaceae</taxon>
        <taxon>Streptomyces</taxon>
    </lineage>
</organism>
<keyword evidence="3" id="KW-1185">Reference proteome</keyword>
<dbReference type="InterPro" id="IPR012349">
    <property type="entry name" value="Split_barrel_FMN-bd"/>
</dbReference>
<reference evidence="2" key="1">
    <citation type="submission" date="2021-04" db="EMBL/GenBank/DDBJ databases">
        <title>Sequencing of actinobacteria type strains.</title>
        <authorList>
            <person name="Nguyen G.-S."/>
            <person name="Wentzel A."/>
        </authorList>
    </citation>
    <scope>NUCLEOTIDE SEQUENCE</scope>
    <source>
        <strain evidence="2">DSM 42095</strain>
    </source>
</reference>
<evidence type="ECO:0000256" key="1">
    <source>
        <dbReference type="SAM" id="MobiDB-lite"/>
    </source>
</evidence>
<dbReference type="Proteomes" id="UP000675554">
    <property type="component" value="Unassembled WGS sequence"/>
</dbReference>
<sequence>MFKGDLTVAAAYLTPAGGAVVTSVSPVGLADRAANEVSFTTSLGFPKKLERILHNPRVSLAYHTREHGFATHSHYVLAQGRAAVDLQPSAQRLAELMDASELFLGRTKRGGVWDWLLREYHQNRVFVDVHPDRIAVWPDLSASGPATVTGAPWPRHPAEQEPPKNGTTPRVPVAKLARQIAALPHRLLAYQGADGHPVILPVTVTGHDETGLRLAASSELLPPGGRRAGFLAHGFQPQCVGVSMRTVTGWLTVEDGRALYAPHTSTGMTAPPNRLVTTVANGLLAKQGLRRAQRNGTTARLHDLAARHRAQGSERQPTAFEDAPAQSTRPQR</sequence>